<dbReference type="Proteomes" id="UP000219522">
    <property type="component" value="Unassembled WGS sequence"/>
</dbReference>
<dbReference type="SUPFAM" id="SSF53098">
    <property type="entry name" value="Ribonuclease H-like"/>
    <property type="match status" value="1"/>
</dbReference>
<reference evidence="2 3" key="1">
    <citation type="submission" date="2017-09" db="EMBL/GenBank/DDBJ databases">
        <authorList>
            <person name="Varghese N."/>
            <person name="Submissions S."/>
        </authorList>
    </citation>
    <scope>NUCLEOTIDE SEQUENCE [LARGE SCALE GENOMIC DNA]</scope>
    <source>
        <strain evidence="2 3">OK806</strain>
    </source>
</reference>
<evidence type="ECO:0000313" key="2">
    <source>
        <dbReference type="EMBL" id="SOE82370.1"/>
    </source>
</evidence>
<keyword evidence="3" id="KW-1185">Reference proteome</keyword>
<feature type="domain" description="Transposase IS701-like DDE" evidence="1">
    <location>
        <begin position="26"/>
        <end position="255"/>
    </location>
</feature>
<comment type="caution">
    <text evidence="2">The sequence shown here is derived from an EMBL/GenBank/DDBJ whole genome shotgun (WGS) entry which is preliminary data.</text>
</comment>
<dbReference type="RefSeq" id="WP_097190438.1">
    <property type="nucleotide sequence ID" value="NZ_OCSU01000002.1"/>
</dbReference>
<evidence type="ECO:0000313" key="3">
    <source>
        <dbReference type="Proteomes" id="UP000219522"/>
    </source>
</evidence>
<keyword evidence="2" id="KW-0378">Hydrolase</keyword>
<dbReference type="AlphaFoldDB" id="A0A7Z7IBZ1"/>
<dbReference type="InterPro" id="IPR012337">
    <property type="entry name" value="RNaseH-like_sf"/>
</dbReference>
<evidence type="ECO:0000259" key="1">
    <source>
        <dbReference type="Pfam" id="PF13546"/>
    </source>
</evidence>
<dbReference type="GO" id="GO:0004519">
    <property type="term" value="F:endonuclease activity"/>
    <property type="evidence" value="ECO:0007669"/>
    <property type="project" value="UniProtKB-KW"/>
</dbReference>
<dbReference type="InterPro" id="IPR038721">
    <property type="entry name" value="IS701-like_DDE_dom"/>
</dbReference>
<organism evidence="2 3">
    <name type="scientific">Caballeronia arationis</name>
    <dbReference type="NCBI Taxonomy" id="1777142"/>
    <lineage>
        <taxon>Bacteria</taxon>
        <taxon>Pseudomonadati</taxon>
        <taxon>Pseudomonadota</taxon>
        <taxon>Betaproteobacteria</taxon>
        <taxon>Burkholderiales</taxon>
        <taxon>Burkholderiaceae</taxon>
        <taxon>Caballeronia</taxon>
    </lineage>
</organism>
<keyword evidence="2" id="KW-0255">Endonuclease</keyword>
<proteinExistence type="predicted"/>
<gene>
    <name evidence="2" type="ORF">SAMN05446927_5692</name>
</gene>
<accession>A0A7Z7IBZ1</accession>
<keyword evidence="2" id="KW-0540">Nuclease</keyword>
<dbReference type="EMBL" id="OCSU01000002">
    <property type="protein sequence ID" value="SOE82370.1"/>
    <property type="molecule type" value="Genomic_DNA"/>
</dbReference>
<sequence>MSLWMAWWDAIWLLRPAFSRLRSFMWFATAVAGLTVRTELLGVTSIVRALKLRPVLYNKLRDSLHSNAVQLDQLSALWTQAVLRLFPDPLRVNGRRVLVGDGIKVAKSGKKMSGVKLLHQQSDSNTKPEYIMGHSMQAVSILVRAAQSVFAVPLAVRIHEGLVWSNRDRRTLLDKMISLLGIVSVKEPFYFVADAYYAARKIVKGLRDQDNHLVTRVKSNAVAYAPYVQQGPRKRGRPRLYGDKIKLKSLLADPQASQSAPSPVYGEHDVTIRYRVDDLLWPACGRLVRFVAVTHPRRGTCLLMCTDLGLDPIEIIRLYGLRFKIEHSFKQAVHRIGTFAYHFWMQDMKPLSRSNGDQYLHRESPEYRDAVKRKTHAYHVFIQAGIVCQGLLQYLAAVFPSLVWSSFGSWLRTIRPGIPPSELVVASALRQCLPEFLVNSAKTNFFAKFIAERQDPDTFEMFRLAT</sequence>
<dbReference type="Pfam" id="PF13546">
    <property type="entry name" value="DDE_5"/>
    <property type="match status" value="1"/>
</dbReference>
<protein>
    <submittedName>
        <fullName evidence="2">DDE superfamily endonuclease</fullName>
    </submittedName>
</protein>
<name>A0A7Z7IBZ1_9BURK</name>